<feature type="compositionally biased region" description="Basic and acidic residues" evidence="1">
    <location>
        <begin position="873"/>
        <end position="896"/>
    </location>
</feature>
<feature type="region of interest" description="Disordered" evidence="1">
    <location>
        <begin position="733"/>
        <end position="794"/>
    </location>
</feature>
<name>A0A3N4L6U5_9PEZI</name>
<keyword evidence="2" id="KW-0472">Membrane</keyword>
<feature type="compositionally biased region" description="Basic and acidic residues" evidence="1">
    <location>
        <begin position="749"/>
        <end position="764"/>
    </location>
</feature>
<reference evidence="3 4" key="1">
    <citation type="journal article" date="2018" name="Nat. Ecol. Evol.">
        <title>Pezizomycetes genomes reveal the molecular basis of ectomycorrhizal truffle lifestyle.</title>
        <authorList>
            <person name="Murat C."/>
            <person name="Payen T."/>
            <person name="Noel B."/>
            <person name="Kuo A."/>
            <person name="Morin E."/>
            <person name="Chen J."/>
            <person name="Kohler A."/>
            <person name="Krizsan K."/>
            <person name="Balestrini R."/>
            <person name="Da Silva C."/>
            <person name="Montanini B."/>
            <person name="Hainaut M."/>
            <person name="Levati E."/>
            <person name="Barry K.W."/>
            <person name="Belfiori B."/>
            <person name="Cichocki N."/>
            <person name="Clum A."/>
            <person name="Dockter R.B."/>
            <person name="Fauchery L."/>
            <person name="Guy J."/>
            <person name="Iotti M."/>
            <person name="Le Tacon F."/>
            <person name="Lindquist E.A."/>
            <person name="Lipzen A."/>
            <person name="Malagnac F."/>
            <person name="Mello A."/>
            <person name="Molinier V."/>
            <person name="Miyauchi S."/>
            <person name="Poulain J."/>
            <person name="Riccioni C."/>
            <person name="Rubini A."/>
            <person name="Sitrit Y."/>
            <person name="Splivallo R."/>
            <person name="Traeger S."/>
            <person name="Wang M."/>
            <person name="Zifcakova L."/>
            <person name="Wipf D."/>
            <person name="Zambonelli A."/>
            <person name="Paolocci F."/>
            <person name="Nowrousian M."/>
            <person name="Ottonello S."/>
            <person name="Baldrian P."/>
            <person name="Spatafora J.W."/>
            <person name="Henrissat B."/>
            <person name="Nagy L.G."/>
            <person name="Aury J.M."/>
            <person name="Wincker P."/>
            <person name="Grigoriev I.V."/>
            <person name="Bonfante P."/>
            <person name="Martin F.M."/>
        </authorList>
    </citation>
    <scope>NUCLEOTIDE SEQUENCE [LARGE SCALE GENOMIC DNA]</scope>
    <source>
        <strain evidence="3 4">CCBAS932</strain>
    </source>
</reference>
<feature type="compositionally biased region" description="Polar residues" evidence="1">
    <location>
        <begin position="861"/>
        <end position="870"/>
    </location>
</feature>
<evidence type="ECO:0000313" key="4">
    <source>
        <dbReference type="Proteomes" id="UP000277580"/>
    </source>
</evidence>
<evidence type="ECO:0000256" key="2">
    <source>
        <dbReference type="SAM" id="Phobius"/>
    </source>
</evidence>
<keyword evidence="2" id="KW-1133">Transmembrane helix</keyword>
<accession>A0A3N4L6U5</accession>
<feature type="compositionally biased region" description="Low complexity" evidence="1">
    <location>
        <begin position="352"/>
        <end position="367"/>
    </location>
</feature>
<dbReference type="PANTHER" id="PTHR21310">
    <property type="entry name" value="AMINOGLYCOSIDE PHOSPHOTRANSFERASE-RELATED-RELATED"/>
    <property type="match status" value="1"/>
</dbReference>
<evidence type="ECO:0000313" key="3">
    <source>
        <dbReference type="EMBL" id="RPB13715.1"/>
    </source>
</evidence>
<organism evidence="3 4">
    <name type="scientific">Morchella conica CCBAS932</name>
    <dbReference type="NCBI Taxonomy" id="1392247"/>
    <lineage>
        <taxon>Eukaryota</taxon>
        <taxon>Fungi</taxon>
        <taxon>Dikarya</taxon>
        <taxon>Ascomycota</taxon>
        <taxon>Pezizomycotina</taxon>
        <taxon>Pezizomycetes</taxon>
        <taxon>Pezizales</taxon>
        <taxon>Morchellaceae</taxon>
        <taxon>Morchella</taxon>
    </lineage>
</organism>
<feature type="compositionally biased region" description="Basic residues" evidence="1">
    <location>
        <begin position="826"/>
        <end position="835"/>
    </location>
</feature>
<dbReference type="InterPro" id="IPR051678">
    <property type="entry name" value="AGP_Transferase"/>
</dbReference>
<dbReference type="OrthoDB" id="10003767at2759"/>
<sequence>MAPPSPQFSAHPENEILCSSPPPLLTISNQFPSASSPRFRDSSLKDIPTASRISSDNVSAPDMDNSLVQLPRMRPPPVTAEETPVRPSTSESNDEDGFSIITPDQYSGYVDDGSGYTIRSLMDIVEDSFRPSLDGHRYSPEASEFEANHQDDEDDEALLSSPILSQISDLTSTDLAASFFITPIDGDDEPPIPRTHPLKDEFWKDFRRSAQLVPVLNYAPQDNIEEGSCEGFRSNSVLKPAFQRSPPPEIVEDEYGEASTITQTTVLGTKEDAASAFAIDGSGEHKSRASTVEYASESESESGSSSKAHSEFEDQSIQETQNTDNATQSKETQPLPPHLRVKPGQPSARPTSESGESGVSSKSIESASEIDREASIRDLIDSIYIDEIALLATVLYSVYAKIPEHRVDCSVDPNPRIGSKNLLYTVKLSGNARFGEVIPAKWLVRIPLSARNFSAIDRYWLESDIKAMTFIKEKTDIPVPYIYSYDLYEDNCLGVPFVFMDCMKGGKVDDLWGAWNDEEKMRCLSQCAEHMLKLRKFPFDRIGVIAVDYVQERLVINGKPHQLNGGGAVITGPFTSSKSYLEDIWVRSIKQVRGSTETEEVKAKNLLVLLKLLTGALVEPVTEMFYLSPPELGGGNVLVDFEGNITGFVGWEEIGILPKGMGYARYPEWITEDWIPSMKKKPISGESLNNSRRFRPVETSSANGNAPHFISRGNLDRLRNFVYLEYQDPPAYFSGEQTYSSEEVGDGAADPRDESTTKSTDDKAIPNLVGGVSDPSEASGPSGETTPNNTSVEYNGASLEYEKWKYRKTENGGNRRYEGMGYRKRGYTTRQHNHNRQSFDEATELEKATTSEEKAKVHTVSKWNSLSGQLENEEAHQRADRNKKWHSKEESEKKEAIEQASVMPPMVETFKKVIVGPDQTRKLVEVTKTYRGEQAVTFSDEMARYRAMYDDFVLELSPEDLQATKSSLISTALYVALKNDSIRPHIVPKLAKEVFGNSVGPNILTMVGNSPWAQRLLAKPDDHSFASGNPEPDDTKPQAGMTIRISYIKLAATLIIVAIFSLASWVFGLKNLNPDKHTELEKFLLFTLGLSLMMIASLFLTLFCWLFSEELERDYEEEEEEEE</sequence>
<evidence type="ECO:0008006" key="5">
    <source>
        <dbReference type="Google" id="ProtNLM"/>
    </source>
</evidence>
<feature type="region of interest" description="Disordered" evidence="1">
    <location>
        <begin position="132"/>
        <end position="156"/>
    </location>
</feature>
<dbReference type="AlphaFoldDB" id="A0A3N4L6U5"/>
<feature type="compositionally biased region" description="Polar residues" evidence="1">
    <location>
        <begin position="315"/>
        <end position="332"/>
    </location>
</feature>
<keyword evidence="4" id="KW-1185">Reference proteome</keyword>
<dbReference type="EMBL" id="ML119121">
    <property type="protein sequence ID" value="RPB13715.1"/>
    <property type="molecule type" value="Genomic_DNA"/>
</dbReference>
<dbReference type="InParanoid" id="A0A3N4L6U5"/>
<feature type="region of interest" description="Disordered" evidence="1">
    <location>
        <begin position="278"/>
        <end position="367"/>
    </location>
</feature>
<feature type="compositionally biased region" description="Low complexity" evidence="1">
    <location>
        <begin position="289"/>
        <end position="307"/>
    </location>
</feature>
<feature type="transmembrane region" description="Helical" evidence="2">
    <location>
        <begin position="1050"/>
        <end position="1072"/>
    </location>
</feature>
<keyword evidence="2" id="KW-0812">Transmembrane</keyword>
<gene>
    <name evidence="3" type="ORF">P167DRAFT_573023</name>
</gene>
<feature type="compositionally biased region" description="Polar residues" evidence="1">
    <location>
        <begin position="26"/>
        <end position="36"/>
    </location>
</feature>
<feature type="compositionally biased region" description="Polar residues" evidence="1">
    <location>
        <begin position="782"/>
        <end position="793"/>
    </location>
</feature>
<dbReference type="STRING" id="1392247.A0A3N4L6U5"/>
<feature type="region of interest" description="Disordered" evidence="1">
    <location>
        <begin position="1"/>
        <end position="106"/>
    </location>
</feature>
<dbReference type="PANTHER" id="PTHR21310:SF15">
    <property type="entry name" value="AMINOGLYCOSIDE PHOSPHOTRANSFERASE DOMAIN-CONTAINING PROTEIN"/>
    <property type="match status" value="1"/>
</dbReference>
<feature type="compositionally biased region" description="Basic and acidic residues" evidence="1">
    <location>
        <begin position="844"/>
        <end position="856"/>
    </location>
</feature>
<protein>
    <recommendedName>
        <fullName evidence="5">Aminoglycoside phosphotransferase domain-containing protein</fullName>
    </recommendedName>
</protein>
<evidence type="ECO:0000256" key="1">
    <source>
        <dbReference type="SAM" id="MobiDB-lite"/>
    </source>
</evidence>
<feature type="transmembrane region" description="Helical" evidence="2">
    <location>
        <begin position="1084"/>
        <end position="1108"/>
    </location>
</feature>
<dbReference type="Proteomes" id="UP000277580">
    <property type="component" value="Unassembled WGS sequence"/>
</dbReference>
<feature type="region of interest" description="Disordered" evidence="1">
    <location>
        <begin position="826"/>
        <end position="896"/>
    </location>
</feature>
<proteinExistence type="predicted"/>